<dbReference type="EMBL" id="OZ020114">
    <property type="protein sequence ID" value="CAK9266946.1"/>
    <property type="molecule type" value="Genomic_DNA"/>
</dbReference>
<keyword evidence="4 7" id="KW-0964">Secreted</keyword>
<feature type="domain" description="Cupin type-1" evidence="8">
    <location>
        <begin position="69"/>
        <end position="215"/>
    </location>
</feature>
<dbReference type="Pfam" id="PF00190">
    <property type="entry name" value="Cupin_1"/>
    <property type="match status" value="1"/>
</dbReference>
<evidence type="ECO:0000256" key="2">
    <source>
        <dbReference type="ARBA" id="ARBA00007456"/>
    </source>
</evidence>
<dbReference type="PROSITE" id="PS00725">
    <property type="entry name" value="GERMIN"/>
    <property type="match status" value="1"/>
</dbReference>
<comment type="subcellular location">
    <subcellularLocation>
        <location evidence="1 7">Secreted</location>
        <location evidence="1 7">Extracellular space</location>
        <location evidence="1 7">Apoplast</location>
    </subcellularLocation>
</comment>
<dbReference type="InterPro" id="IPR011051">
    <property type="entry name" value="RmlC_Cupin_sf"/>
</dbReference>
<gene>
    <name evidence="9" type="ORF">CSSPJE1EN1_LOCUS12424</name>
</gene>
<reference evidence="9" key="1">
    <citation type="submission" date="2024-02" db="EMBL/GenBank/DDBJ databases">
        <authorList>
            <consortium name="ELIXIR-Norway"/>
            <consortium name="Elixir Norway"/>
        </authorList>
    </citation>
    <scope>NUCLEOTIDE SEQUENCE</scope>
</reference>
<evidence type="ECO:0000256" key="3">
    <source>
        <dbReference type="ARBA" id="ARBA00022523"/>
    </source>
</evidence>
<dbReference type="InterPro" id="IPR019780">
    <property type="entry name" value="Germin_Mn-BS"/>
</dbReference>
<dbReference type="InterPro" id="IPR006045">
    <property type="entry name" value="Cupin_1"/>
</dbReference>
<evidence type="ECO:0000256" key="5">
    <source>
        <dbReference type="ARBA" id="ARBA00022723"/>
    </source>
</evidence>
<keyword evidence="7" id="KW-0732">Signal</keyword>
<dbReference type="Proteomes" id="UP001497444">
    <property type="component" value="Chromosome 19"/>
</dbReference>
<evidence type="ECO:0000256" key="4">
    <source>
        <dbReference type="ARBA" id="ARBA00022525"/>
    </source>
</evidence>
<dbReference type="PRINTS" id="PR00325">
    <property type="entry name" value="GERMIN"/>
</dbReference>
<keyword evidence="6 7" id="KW-0464">Manganese</keyword>
<organism evidence="9 10">
    <name type="scientific">Sphagnum jensenii</name>
    <dbReference type="NCBI Taxonomy" id="128206"/>
    <lineage>
        <taxon>Eukaryota</taxon>
        <taxon>Viridiplantae</taxon>
        <taxon>Streptophyta</taxon>
        <taxon>Embryophyta</taxon>
        <taxon>Bryophyta</taxon>
        <taxon>Sphagnophytina</taxon>
        <taxon>Sphagnopsida</taxon>
        <taxon>Sphagnales</taxon>
        <taxon>Sphagnaceae</taxon>
        <taxon>Sphagnum</taxon>
    </lineage>
</organism>
<feature type="chain" id="PRO_5044949451" description="Germin-like protein" evidence="7">
    <location>
        <begin position="34"/>
        <end position="228"/>
    </location>
</feature>
<evidence type="ECO:0000256" key="6">
    <source>
        <dbReference type="ARBA" id="ARBA00023211"/>
    </source>
</evidence>
<evidence type="ECO:0000313" key="9">
    <source>
        <dbReference type="EMBL" id="CAK9266946.1"/>
    </source>
</evidence>
<keyword evidence="10" id="KW-1185">Reference proteome</keyword>
<proteinExistence type="inferred from homology"/>
<evidence type="ECO:0000256" key="1">
    <source>
        <dbReference type="ARBA" id="ARBA00004271"/>
    </source>
</evidence>
<sequence length="228" mass="24002">MAGSFSASVRRVTLALFVLQLALLPMMAIASDADPEQDFCVGDSNNPTIVNGLVCKNPAEVKANDFKFSGLATPGNTNNPLGSNVTAAFAAEFPGINTLGISMARLDFAKGGLVPPHTHPRATEIIFVVEGSLFVGFVSTNETLYATTLHKGDVFVFPRGLLHFELNVCDGTATAIAALNSQNPGTQIQAVALFNSKINEVVLEKAFGLGEKAVQHIESTVEAANLVN</sequence>
<evidence type="ECO:0000259" key="8">
    <source>
        <dbReference type="SMART" id="SM00835"/>
    </source>
</evidence>
<dbReference type="PANTHER" id="PTHR31238">
    <property type="entry name" value="GERMIN-LIKE PROTEIN SUBFAMILY 3 MEMBER 3"/>
    <property type="match status" value="1"/>
</dbReference>
<dbReference type="InterPro" id="IPR001929">
    <property type="entry name" value="Germin"/>
</dbReference>
<evidence type="ECO:0000313" key="10">
    <source>
        <dbReference type="Proteomes" id="UP001497444"/>
    </source>
</evidence>
<feature type="signal peptide" evidence="7">
    <location>
        <begin position="1"/>
        <end position="33"/>
    </location>
</feature>
<dbReference type="Gene3D" id="2.60.120.10">
    <property type="entry name" value="Jelly Rolls"/>
    <property type="match status" value="1"/>
</dbReference>
<keyword evidence="3 7" id="KW-0052">Apoplast</keyword>
<comment type="similarity">
    <text evidence="2 7">Belongs to the germin family.</text>
</comment>
<protein>
    <recommendedName>
        <fullName evidence="7">Germin-like protein</fullName>
    </recommendedName>
</protein>
<accession>A0ABP0WJ89</accession>
<dbReference type="InterPro" id="IPR014710">
    <property type="entry name" value="RmlC-like_jellyroll"/>
</dbReference>
<dbReference type="SMART" id="SM00835">
    <property type="entry name" value="Cupin_1"/>
    <property type="match status" value="1"/>
</dbReference>
<dbReference type="CDD" id="cd02241">
    <property type="entry name" value="cupin_OxOx"/>
    <property type="match status" value="1"/>
</dbReference>
<dbReference type="SUPFAM" id="SSF51182">
    <property type="entry name" value="RmlC-like cupins"/>
    <property type="match status" value="1"/>
</dbReference>
<evidence type="ECO:0000256" key="7">
    <source>
        <dbReference type="RuleBase" id="RU366015"/>
    </source>
</evidence>
<keyword evidence="5 7" id="KW-0479">Metal-binding</keyword>
<name>A0ABP0WJ89_9BRYO</name>